<organism evidence="11 12">
    <name type="scientific">Engystomops pustulosus</name>
    <name type="common">Tungara frog</name>
    <name type="synonym">Physalaemus pustulosus</name>
    <dbReference type="NCBI Taxonomy" id="76066"/>
    <lineage>
        <taxon>Eukaryota</taxon>
        <taxon>Metazoa</taxon>
        <taxon>Chordata</taxon>
        <taxon>Craniata</taxon>
        <taxon>Vertebrata</taxon>
        <taxon>Euteleostomi</taxon>
        <taxon>Amphibia</taxon>
        <taxon>Batrachia</taxon>
        <taxon>Anura</taxon>
        <taxon>Neobatrachia</taxon>
        <taxon>Hyloidea</taxon>
        <taxon>Leptodactylidae</taxon>
        <taxon>Leiuperinae</taxon>
        <taxon>Engystomops</taxon>
    </lineage>
</organism>
<dbReference type="PROSITE" id="PS50188">
    <property type="entry name" value="B302_SPRY"/>
    <property type="match status" value="1"/>
</dbReference>
<evidence type="ECO:0000256" key="2">
    <source>
        <dbReference type="ARBA" id="ARBA00022771"/>
    </source>
</evidence>
<comment type="caution">
    <text evidence="11">The sequence shown here is derived from an EMBL/GenBank/DDBJ whole genome shotgun (WGS) entry which is preliminary data.</text>
</comment>
<dbReference type="InterPro" id="IPR013320">
    <property type="entry name" value="ConA-like_dom_sf"/>
</dbReference>
<evidence type="ECO:0000256" key="7">
    <source>
        <dbReference type="SAM" id="Coils"/>
    </source>
</evidence>
<comment type="function">
    <text evidence="5">Transcription factor that determines dorsal-ventral body axis.</text>
</comment>
<keyword evidence="12" id="KW-1185">Reference proteome</keyword>
<feature type="coiled-coil region" evidence="7">
    <location>
        <begin position="130"/>
        <end position="222"/>
    </location>
</feature>
<dbReference type="SMART" id="SM00336">
    <property type="entry name" value="BBOX"/>
    <property type="match status" value="1"/>
</dbReference>
<reference evidence="11" key="1">
    <citation type="thesis" date="2020" institute="ProQuest LLC" country="789 East Eisenhower Parkway, Ann Arbor, MI, USA">
        <title>Comparative Genomics and Chromosome Evolution.</title>
        <authorList>
            <person name="Mudd A.B."/>
        </authorList>
    </citation>
    <scope>NUCLEOTIDE SEQUENCE</scope>
    <source>
        <strain evidence="11">237g6f4</strain>
        <tissue evidence="11">Blood</tissue>
    </source>
</reference>
<evidence type="ECO:0000259" key="9">
    <source>
        <dbReference type="PROSITE" id="PS50119"/>
    </source>
</evidence>
<feature type="domain" description="B30.2/SPRY" evidence="10">
    <location>
        <begin position="269"/>
        <end position="463"/>
    </location>
</feature>
<dbReference type="Proteomes" id="UP000824782">
    <property type="component" value="Unassembled WGS sequence"/>
</dbReference>
<evidence type="ECO:0000256" key="3">
    <source>
        <dbReference type="ARBA" id="ARBA00022833"/>
    </source>
</evidence>
<proteinExistence type="predicted"/>
<dbReference type="CDD" id="cd13733">
    <property type="entry name" value="SPRY_PRY_C-I_1"/>
    <property type="match status" value="1"/>
</dbReference>
<dbReference type="SUPFAM" id="SSF49899">
    <property type="entry name" value="Concanavalin A-like lectins/glucanases"/>
    <property type="match status" value="1"/>
</dbReference>
<evidence type="ECO:0000256" key="5">
    <source>
        <dbReference type="ARBA" id="ARBA00053889"/>
    </source>
</evidence>
<dbReference type="PROSITE" id="PS50119">
    <property type="entry name" value="ZF_BBOX"/>
    <property type="match status" value="1"/>
</dbReference>
<dbReference type="SMART" id="SM00589">
    <property type="entry name" value="PRY"/>
    <property type="match status" value="1"/>
</dbReference>
<dbReference type="AlphaFoldDB" id="A0AAV6ZDI8"/>
<feature type="domain" description="RING-type" evidence="8">
    <location>
        <begin position="11"/>
        <end position="49"/>
    </location>
</feature>
<dbReference type="GO" id="GO:0008270">
    <property type="term" value="F:zinc ion binding"/>
    <property type="evidence" value="ECO:0007669"/>
    <property type="project" value="UniProtKB-KW"/>
</dbReference>
<name>A0AAV6ZDI8_ENGPU</name>
<evidence type="ECO:0000256" key="4">
    <source>
        <dbReference type="ARBA" id="ARBA00023054"/>
    </source>
</evidence>
<keyword evidence="2 6" id="KW-0863">Zinc-finger</keyword>
<gene>
    <name evidence="11" type="ORF">GDO81_018979</name>
</gene>
<dbReference type="SUPFAM" id="SSF57845">
    <property type="entry name" value="B-box zinc-binding domain"/>
    <property type="match status" value="1"/>
</dbReference>
<keyword evidence="4 7" id="KW-0175">Coiled coil</keyword>
<dbReference type="Pfam" id="PF13923">
    <property type="entry name" value="zf-C3HC4_2"/>
    <property type="match status" value="1"/>
</dbReference>
<dbReference type="Pfam" id="PF00643">
    <property type="entry name" value="zf-B_box"/>
    <property type="match status" value="1"/>
</dbReference>
<dbReference type="PROSITE" id="PS00518">
    <property type="entry name" value="ZF_RING_1"/>
    <property type="match status" value="1"/>
</dbReference>
<dbReference type="InterPro" id="IPR043136">
    <property type="entry name" value="B30.2/SPRY_sf"/>
</dbReference>
<evidence type="ECO:0000259" key="10">
    <source>
        <dbReference type="PROSITE" id="PS50188"/>
    </source>
</evidence>
<evidence type="ECO:0000256" key="6">
    <source>
        <dbReference type="PROSITE-ProRule" id="PRU00024"/>
    </source>
</evidence>
<dbReference type="SMART" id="SM00184">
    <property type="entry name" value="RING"/>
    <property type="match status" value="1"/>
</dbReference>
<protein>
    <submittedName>
        <fullName evidence="11">Uncharacterized protein</fullName>
    </submittedName>
</protein>
<dbReference type="Gene3D" id="3.30.160.60">
    <property type="entry name" value="Classic Zinc Finger"/>
    <property type="match status" value="1"/>
</dbReference>
<dbReference type="InterPro" id="IPR001841">
    <property type="entry name" value="Znf_RING"/>
</dbReference>
<keyword evidence="3" id="KW-0862">Zinc</keyword>
<dbReference type="InterPro" id="IPR013083">
    <property type="entry name" value="Znf_RING/FYVE/PHD"/>
</dbReference>
<dbReference type="InterPro" id="IPR001870">
    <property type="entry name" value="B30.2/SPRY"/>
</dbReference>
<dbReference type="Gene3D" id="3.30.40.10">
    <property type="entry name" value="Zinc/RING finger domain, C3HC4 (zinc finger)"/>
    <property type="match status" value="1"/>
</dbReference>
<evidence type="ECO:0000313" key="12">
    <source>
        <dbReference type="Proteomes" id="UP000824782"/>
    </source>
</evidence>
<dbReference type="FunFam" id="2.60.120.920:FF:000004">
    <property type="entry name" value="Butyrophilin subfamily 1 member A1"/>
    <property type="match status" value="1"/>
</dbReference>
<evidence type="ECO:0000259" key="8">
    <source>
        <dbReference type="PROSITE" id="PS50089"/>
    </source>
</evidence>
<dbReference type="InterPro" id="IPR006574">
    <property type="entry name" value="PRY"/>
</dbReference>
<evidence type="ECO:0000256" key="1">
    <source>
        <dbReference type="ARBA" id="ARBA00022723"/>
    </source>
</evidence>
<dbReference type="InterPro" id="IPR003877">
    <property type="entry name" value="SPRY_dom"/>
</dbReference>
<dbReference type="EMBL" id="WNYA01001093">
    <property type="protein sequence ID" value="KAG8546408.1"/>
    <property type="molecule type" value="Genomic_DNA"/>
</dbReference>
<evidence type="ECO:0000313" key="11">
    <source>
        <dbReference type="EMBL" id="KAG8546408.1"/>
    </source>
</evidence>
<dbReference type="PRINTS" id="PR01407">
    <property type="entry name" value="BUTYPHLNCDUF"/>
</dbReference>
<dbReference type="InterPro" id="IPR050143">
    <property type="entry name" value="TRIM/RBCC"/>
</dbReference>
<feature type="domain" description="B box-type" evidence="9">
    <location>
        <begin position="74"/>
        <end position="115"/>
    </location>
</feature>
<dbReference type="SMART" id="SM00449">
    <property type="entry name" value="SPRY"/>
    <property type="match status" value="1"/>
</dbReference>
<dbReference type="PROSITE" id="PS50089">
    <property type="entry name" value="ZF_RING_2"/>
    <property type="match status" value="1"/>
</dbReference>
<dbReference type="InterPro" id="IPR003879">
    <property type="entry name" value="Butyrophylin_SPRY"/>
</dbReference>
<dbReference type="InterPro" id="IPR000315">
    <property type="entry name" value="Znf_B-box"/>
</dbReference>
<keyword evidence="1" id="KW-0479">Metal-binding</keyword>
<dbReference type="Pfam" id="PF13765">
    <property type="entry name" value="PRY"/>
    <property type="match status" value="1"/>
</dbReference>
<dbReference type="PANTHER" id="PTHR24103">
    <property type="entry name" value="E3 UBIQUITIN-PROTEIN LIGASE TRIM"/>
    <property type="match status" value="1"/>
</dbReference>
<sequence length="463" mass="53437">MNPPTYEELKCRLCRELFKSPMMLGCGHSFCKTCLDEKLETQQKCPTCQERLRPGQKPTPNTLLANILSCLVRQRKELCDTHGEKLLFFCTDCEMTGCIVCKEATKHLNHTFLPMQEALEIYKGDFTCTLYSMEKSFQLLNREIRNQEEEIQKLKMSHIHMEQHLISEFKQLRSHLESLENTMRDRLRQESEANTRVMQENLAELEKKRQRMATSRSRIQSKKDTEDARDFLADIKDFLQESAREQEEERKTEIRVEAPTLNPGLYCGPIQYMAWENMKKVLQPGVSNIVLDPATAHPALRISHDLTTICYKPTNNTEENTETPKRYNTTIGVLGSRGFSNGKHFWMADVGMKQGWILGMTAESCNRKGEVELSPEKGYWTIRRWMDGNYTAMSCPPAALTVTGRPRRIGVYVDYEAGQVSFYDMSGPAHIYTFTGRFSESLYPFLSPCENEGQTIRLCHLNL</sequence>
<dbReference type="Gene3D" id="2.60.120.920">
    <property type="match status" value="1"/>
</dbReference>
<dbReference type="SUPFAM" id="SSF57850">
    <property type="entry name" value="RING/U-box"/>
    <property type="match status" value="1"/>
</dbReference>
<dbReference type="InterPro" id="IPR017907">
    <property type="entry name" value="Znf_RING_CS"/>
</dbReference>
<accession>A0AAV6ZDI8</accession>
<dbReference type="Pfam" id="PF00622">
    <property type="entry name" value="SPRY"/>
    <property type="match status" value="1"/>
</dbReference>